<feature type="domain" description="L,D-TPase catalytic" evidence="8">
    <location>
        <begin position="42"/>
        <end position="165"/>
    </location>
</feature>
<dbReference type="Gene3D" id="2.40.440.10">
    <property type="entry name" value="L,D-transpeptidase catalytic domain-like"/>
    <property type="match status" value="1"/>
</dbReference>
<name>A0ABR7MVX3_9FIRM</name>
<keyword evidence="2" id="KW-0808">Transferase</keyword>
<evidence type="ECO:0000256" key="3">
    <source>
        <dbReference type="ARBA" id="ARBA00022960"/>
    </source>
</evidence>
<dbReference type="InterPro" id="IPR013783">
    <property type="entry name" value="Ig-like_fold"/>
</dbReference>
<feature type="active site" description="Proton donor/acceptor" evidence="6">
    <location>
        <position position="113"/>
    </location>
</feature>
<keyword evidence="5 6" id="KW-0961">Cell wall biogenesis/degradation</keyword>
<dbReference type="SUPFAM" id="SSF141523">
    <property type="entry name" value="L,D-transpeptidase catalytic domain-like"/>
    <property type="match status" value="1"/>
</dbReference>
<keyword evidence="10" id="KW-1185">Reference proteome</keyword>
<evidence type="ECO:0000256" key="6">
    <source>
        <dbReference type="PROSITE-ProRule" id="PRU01373"/>
    </source>
</evidence>
<proteinExistence type="predicted"/>
<organism evidence="9 10">
    <name type="scientific">Jutongia hominis</name>
    <dbReference type="NCBI Taxonomy" id="2763664"/>
    <lineage>
        <taxon>Bacteria</taxon>
        <taxon>Bacillati</taxon>
        <taxon>Bacillota</taxon>
        <taxon>Clostridia</taxon>
        <taxon>Lachnospirales</taxon>
        <taxon>Lachnospiraceae</taxon>
        <taxon>Jutongia</taxon>
    </lineage>
</organism>
<dbReference type="PROSITE" id="PS52029">
    <property type="entry name" value="LD_TPASE"/>
    <property type="match status" value="1"/>
</dbReference>
<evidence type="ECO:0000313" key="10">
    <source>
        <dbReference type="Proteomes" id="UP000637513"/>
    </source>
</evidence>
<dbReference type="PANTHER" id="PTHR30582:SF2">
    <property type="entry name" value="L,D-TRANSPEPTIDASE YCIB-RELATED"/>
    <property type="match status" value="1"/>
</dbReference>
<evidence type="ECO:0000256" key="7">
    <source>
        <dbReference type="SAM" id="SignalP"/>
    </source>
</evidence>
<dbReference type="InterPro" id="IPR038063">
    <property type="entry name" value="Transpep_catalytic_dom"/>
</dbReference>
<evidence type="ECO:0000259" key="8">
    <source>
        <dbReference type="PROSITE" id="PS52029"/>
    </source>
</evidence>
<reference evidence="9 10" key="1">
    <citation type="submission" date="2020-08" db="EMBL/GenBank/DDBJ databases">
        <title>Genome public.</title>
        <authorList>
            <person name="Liu C."/>
            <person name="Sun Q."/>
        </authorList>
    </citation>
    <scope>NUCLEOTIDE SEQUENCE [LARGE SCALE GENOMIC DNA]</scope>
    <source>
        <strain evidence="9 10">BX3</strain>
    </source>
</reference>
<gene>
    <name evidence="9" type="ORF">H8700_09585</name>
</gene>
<accession>A0ABR7MVX3</accession>
<protein>
    <submittedName>
        <fullName evidence="9">L,D-transpeptidase</fullName>
    </submittedName>
</protein>
<evidence type="ECO:0000256" key="5">
    <source>
        <dbReference type="ARBA" id="ARBA00023316"/>
    </source>
</evidence>
<feature type="chain" id="PRO_5045878314" evidence="7">
    <location>
        <begin position="37"/>
        <end position="540"/>
    </location>
</feature>
<dbReference type="EMBL" id="JACRSW010000032">
    <property type="protein sequence ID" value="MBC8557956.1"/>
    <property type="molecule type" value="Genomic_DNA"/>
</dbReference>
<dbReference type="CDD" id="cd16913">
    <property type="entry name" value="YkuD_like"/>
    <property type="match status" value="1"/>
</dbReference>
<dbReference type="RefSeq" id="WP_249305382.1">
    <property type="nucleotide sequence ID" value="NZ_JACRSW010000032.1"/>
</dbReference>
<evidence type="ECO:0000256" key="2">
    <source>
        <dbReference type="ARBA" id="ARBA00022679"/>
    </source>
</evidence>
<evidence type="ECO:0000313" key="9">
    <source>
        <dbReference type="EMBL" id="MBC8557956.1"/>
    </source>
</evidence>
<dbReference type="PANTHER" id="PTHR30582">
    <property type="entry name" value="L,D-TRANSPEPTIDASE"/>
    <property type="match status" value="1"/>
</dbReference>
<dbReference type="InterPro" id="IPR050979">
    <property type="entry name" value="LD-transpeptidase"/>
</dbReference>
<evidence type="ECO:0000256" key="1">
    <source>
        <dbReference type="ARBA" id="ARBA00004752"/>
    </source>
</evidence>
<keyword evidence="4 6" id="KW-0573">Peptidoglycan synthesis</keyword>
<dbReference type="Gene3D" id="2.60.40.10">
    <property type="entry name" value="Immunoglobulins"/>
    <property type="match status" value="1"/>
</dbReference>
<dbReference type="Proteomes" id="UP000637513">
    <property type="component" value="Unassembled WGS sequence"/>
</dbReference>
<feature type="active site" description="Nucleophile" evidence="6">
    <location>
        <position position="141"/>
    </location>
</feature>
<feature type="signal peptide" evidence="7">
    <location>
        <begin position="1"/>
        <end position="36"/>
    </location>
</feature>
<sequence>MKQLITKKTKCLNVCRIFLVMAVAVLFGTAYSSSHADAASAYQIRINKQANCVTVYKQNSNGTYKPVKAIICSTGYATKLGTYSLGQKMRWHTLMGPCYGQYCTRIYGGVLFHSVWYTSQNPSTLSISSYNKLGITASHGCVRLTVADAKWIYNNVPSGSKVIIYSSKNPGPLGKPKAIKLPGGIAWDPTDTDNPSNPWNKKKPSITGVKNKKLNYGASYKVMKGVKAKNTTGFNAKKLLKVTIRYNGNKVSKVNTKKPGTYRVTYKLVDEISRKAVKRIRVKVLAAKKTPVLSVPTEIYITSKKSLNKKSLLSYASAKQAGKKLASKYISVKWKKLKTNVYRVTYTAQNASDAAIVKTKLYIDNSAPVIEGVTNGSVIRVAKNAIINKEYAKSLIKSVRDNYTKLTINSVVTTITKKNNEYVITYQTTDKAGNTTIVKVTVIPTDFVTINGSDSVTVNSSVLGVDANASSEVVIEKVKAYLLSGTAYNAVTYQNKDITSSMTVVVTKQAETTYQAALTAKDSEGHFVTKNVTVNVNLNN</sequence>
<comment type="caution">
    <text evidence="9">The sequence shown here is derived from an EMBL/GenBank/DDBJ whole genome shotgun (WGS) entry which is preliminary data.</text>
</comment>
<evidence type="ECO:0000256" key="4">
    <source>
        <dbReference type="ARBA" id="ARBA00022984"/>
    </source>
</evidence>
<comment type="pathway">
    <text evidence="1 6">Cell wall biogenesis; peptidoglycan biosynthesis.</text>
</comment>
<dbReference type="InterPro" id="IPR005490">
    <property type="entry name" value="LD_TPept_cat_dom"/>
</dbReference>
<dbReference type="Pfam" id="PF03734">
    <property type="entry name" value="YkuD"/>
    <property type="match status" value="1"/>
</dbReference>
<keyword evidence="3 6" id="KW-0133">Cell shape</keyword>
<keyword evidence="7" id="KW-0732">Signal</keyword>